<dbReference type="AlphaFoldDB" id="A0A853F3L3"/>
<dbReference type="EMBL" id="JACCHT010000002">
    <property type="protein sequence ID" value="NYT28098.1"/>
    <property type="molecule type" value="Genomic_DNA"/>
</dbReference>
<reference evidence="1 2" key="1">
    <citation type="submission" date="2020-05" db="EMBL/GenBank/DDBJ databases">
        <title>Horizontal transmission and recombination maintain forever young bacterial symbiont genomes.</title>
        <authorList>
            <person name="Russell S.L."/>
            <person name="Pepper-Tunick E."/>
            <person name="Svedberg J."/>
            <person name="Byrne A."/>
            <person name="Ruelas Castillo J."/>
            <person name="Vollmers C."/>
            <person name="Beinart R.A."/>
            <person name="Corbett-Detig R."/>
        </authorList>
    </citation>
    <scope>NUCLEOTIDE SEQUENCE [LARGE SCALE GENOMIC DNA]</scope>
    <source>
        <strain evidence="1">455</strain>
    </source>
</reference>
<evidence type="ECO:0000313" key="1">
    <source>
        <dbReference type="EMBL" id="NYT28098.1"/>
    </source>
</evidence>
<evidence type="ECO:0000313" key="2">
    <source>
        <dbReference type="Proteomes" id="UP000568751"/>
    </source>
</evidence>
<dbReference type="Proteomes" id="UP000568751">
    <property type="component" value="Unassembled WGS sequence"/>
</dbReference>
<protein>
    <submittedName>
        <fullName evidence="1">Uncharacterized protein</fullName>
    </submittedName>
</protein>
<accession>A0A853F3L3</accession>
<sequence length="111" mass="11670">MRLSWGPEVIVSNYTLCLLDPAQPGKADCGSGYESLSLSITSDATLTANEGTASTNYTLVASDTNASFSIVAGTNLSNLFSLSGTNNTALSFNGTNTDFESATKQYTVFEF</sequence>
<gene>
    <name evidence="1" type="ORF">H0A76_09570</name>
</gene>
<proteinExistence type="predicted"/>
<organism evidence="1 2">
    <name type="scientific">Candidatus Thiodubiliella endoseptemdiera</name>
    <dbReference type="NCBI Taxonomy" id="2738886"/>
    <lineage>
        <taxon>Bacteria</taxon>
        <taxon>Pseudomonadati</taxon>
        <taxon>Pseudomonadota</taxon>
        <taxon>Gammaproteobacteria</taxon>
        <taxon>Candidatus Pseudothioglobaceae</taxon>
        <taxon>Candidatus Thiodubiliella</taxon>
    </lineage>
</organism>
<comment type="caution">
    <text evidence="1">The sequence shown here is derived from an EMBL/GenBank/DDBJ whole genome shotgun (WGS) entry which is preliminary data.</text>
</comment>
<name>A0A853F3L3_9GAMM</name>